<organism evidence="2 3">
    <name type="scientific">Actinocatenispora comari</name>
    <dbReference type="NCBI Taxonomy" id="2807577"/>
    <lineage>
        <taxon>Bacteria</taxon>
        <taxon>Bacillati</taxon>
        <taxon>Actinomycetota</taxon>
        <taxon>Actinomycetes</taxon>
        <taxon>Micromonosporales</taxon>
        <taxon>Micromonosporaceae</taxon>
        <taxon>Actinocatenispora</taxon>
    </lineage>
</organism>
<evidence type="ECO:0008006" key="4">
    <source>
        <dbReference type="Google" id="ProtNLM"/>
    </source>
</evidence>
<evidence type="ECO:0000313" key="2">
    <source>
        <dbReference type="EMBL" id="GIL31997.1"/>
    </source>
</evidence>
<proteinExistence type="predicted"/>
<dbReference type="RefSeq" id="WP_207129538.1">
    <property type="nucleotide sequence ID" value="NZ_BOPO01000151.1"/>
</dbReference>
<sequence>MHATIATPFVDTRAADLSYAVDRPRLDALRMLTVGPLELRLLGASHQAVLRLDGREHSEVVACLAGAADPLPARHDRSWGTAGYEFRSVVETLGPARFAHRAARLRDRYRCVEHALVCEFGGLDDAMTILLAEPTGLGWQTWHTYPQTGELVCTRSVVLVGVTAPPARPGRGLPRHAVPAGGSSGPSAAIPAPEGARTR</sequence>
<keyword evidence="3" id="KW-1185">Reference proteome</keyword>
<dbReference type="AlphaFoldDB" id="A0A8J4AM60"/>
<name>A0A8J4AM60_9ACTN</name>
<accession>A0A8J4AM60</accession>
<evidence type="ECO:0000313" key="3">
    <source>
        <dbReference type="Proteomes" id="UP000614996"/>
    </source>
</evidence>
<gene>
    <name evidence="2" type="ORF">NUM_72510</name>
</gene>
<evidence type="ECO:0000256" key="1">
    <source>
        <dbReference type="SAM" id="MobiDB-lite"/>
    </source>
</evidence>
<reference evidence="3" key="1">
    <citation type="journal article" date="2021" name="Int. J. Syst. Evol. Microbiol.">
        <title>Actinocatenispora comari sp. nov., an endophytic actinomycete isolated from aerial parts of Comarum salesowianum.</title>
        <authorList>
            <person name="Oyunbileg N."/>
            <person name="Iizaka Y."/>
            <person name="Hamada M."/>
            <person name="Davaapurev B.O."/>
            <person name="Fukumoto A."/>
            <person name="Tsetseg B."/>
            <person name="Kato F."/>
            <person name="Tamura T."/>
            <person name="Batkhuu J."/>
            <person name="Anzai Y."/>
        </authorList>
    </citation>
    <scope>NUCLEOTIDE SEQUENCE [LARGE SCALE GENOMIC DNA]</scope>
    <source>
        <strain evidence="3">NUM-2625</strain>
    </source>
</reference>
<feature type="region of interest" description="Disordered" evidence="1">
    <location>
        <begin position="168"/>
        <end position="199"/>
    </location>
</feature>
<dbReference type="Pfam" id="PF10936">
    <property type="entry name" value="DUF2617"/>
    <property type="match status" value="1"/>
</dbReference>
<dbReference type="Proteomes" id="UP000614996">
    <property type="component" value="Unassembled WGS sequence"/>
</dbReference>
<dbReference type="EMBL" id="BOPO01000151">
    <property type="protein sequence ID" value="GIL31997.1"/>
    <property type="molecule type" value="Genomic_DNA"/>
</dbReference>
<comment type="caution">
    <text evidence="2">The sequence shown here is derived from an EMBL/GenBank/DDBJ whole genome shotgun (WGS) entry which is preliminary data.</text>
</comment>
<dbReference type="InterPro" id="IPR024486">
    <property type="entry name" value="DUF2617"/>
</dbReference>
<protein>
    <recommendedName>
        <fullName evidence="4">DUF2617 family protein</fullName>
    </recommendedName>
</protein>